<gene>
    <name evidence="6" type="ORF">EDF85_3521</name>
</gene>
<evidence type="ECO:0000256" key="3">
    <source>
        <dbReference type="ARBA" id="ARBA00023125"/>
    </source>
</evidence>
<keyword evidence="4" id="KW-0804">Transcription</keyword>
<evidence type="ECO:0000259" key="5">
    <source>
        <dbReference type="PROSITE" id="PS50931"/>
    </source>
</evidence>
<proteinExistence type="inferred from homology"/>
<dbReference type="Gene3D" id="3.40.190.290">
    <property type="match status" value="1"/>
</dbReference>
<dbReference type="PANTHER" id="PTHR30537:SF5">
    <property type="entry name" value="HTH-TYPE TRANSCRIPTIONAL ACTIVATOR TTDR-RELATED"/>
    <property type="match status" value="1"/>
</dbReference>
<dbReference type="InterPro" id="IPR058163">
    <property type="entry name" value="LysR-type_TF_proteobact-type"/>
</dbReference>
<dbReference type="Proteomes" id="UP000269115">
    <property type="component" value="Unassembled WGS sequence"/>
</dbReference>
<evidence type="ECO:0000313" key="7">
    <source>
        <dbReference type="Proteomes" id="UP000269115"/>
    </source>
</evidence>
<evidence type="ECO:0000256" key="2">
    <source>
        <dbReference type="ARBA" id="ARBA00023015"/>
    </source>
</evidence>
<evidence type="ECO:0000256" key="1">
    <source>
        <dbReference type="ARBA" id="ARBA00009437"/>
    </source>
</evidence>
<dbReference type="FunFam" id="1.10.10.10:FF:000001">
    <property type="entry name" value="LysR family transcriptional regulator"/>
    <property type="match status" value="1"/>
</dbReference>
<organism evidence="6 7">
    <name type="scientific">Pseudomonas putida</name>
    <name type="common">Arthrobacter siderocapsulatus</name>
    <dbReference type="NCBI Taxonomy" id="303"/>
    <lineage>
        <taxon>Bacteria</taxon>
        <taxon>Pseudomonadati</taxon>
        <taxon>Pseudomonadota</taxon>
        <taxon>Gammaproteobacteria</taxon>
        <taxon>Pseudomonadales</taxon>
        <taxon>Pseudomonadaceae</taxon>
        <taxon>Pseudomonas</taxon>
    </lineage>
</organism>
<dbReference type="GO" id="GO:0043565">
    <property type="term" value="F:sequence-specific DNA binding"/>
    <property type="evidence" value="ECO:0007669"/>
    <property type="project" value="TreeGrafter"/>
</dbReference>
<dbReference type="Pfam" id="PF00126">
    <property type="entry name" value="HTH_1"/>
    <property type="match status" value="1"/>
</dbReference>
<dbReference type="InterPro" id="IPR036388">
    <property type="entry name" value="WH-like_DNA-bd_sf"/>
</dbReference>
<keyword evidence="3" id="KW-0238">DNA-binding</keyword>
<dbReference type="SUPFAM" id="SSF53850">
    <property type="entry name" value="Periplasmic binding protein-like II"/>
    <property type="match status" value="1"/>
</dbReference>
<dbReference type="Pfam" id="PF03466">
    <property type="entry name" value="LysR_substrate"/>
    <property type="match status" value="1"/>
</dbReference>
<reference evidence="6 7" key="1">
    <citation type="submission" date="2018-11" db="EMBL/GenBank/DDBJ databases">
        <title>Genomic analyses of the natural microbiome of Caenorhabditis elegans.</title>
        <authorList>
            <person name="Samuel B."/>
        </authorList>
    </citation>
    <scope>NUCLEOTIDE SEQUENCE [LARGE SCALE GENOMIC DNA]</scope>
    <source>
        <strain evidence="6 7">BIGb0473</strain>
    </source>
</reference>
<evidence type="ECO:0000313" key="6">
    <source>
        <dbReference type="EMBL" id="ROQ49206.1"/>
    </source>
</evidence>
<dbReference type="SUPFAM" id="SSF46785">
    <property type="entry name" value="Winged helix' DNA-binding domain"/>
    <property type="match status" value="1"/>
</dbReference>
<dbReference type="InterPro" id="IPR000847">
    <property type="entry name" value="LysR_HTH_N"/>
</dbReference>
<dbReference type="GeneID" id="87480658"/>
<evidence type="ECO:0000256" key="4">
    <source>
        <dbReference type="ARBA" id="ARBA00023163"/>
    </source>
</evidence>
<dbReference type="RefSeq" id="WP_043861094.1">
    <property type="nucleotide sequence ID" value="NZ_RJUR01000014.1"/>
</dbReference>
<protein>
    <submittedName>
        <fullName evidence="6">LysR family transcriptional regulator</fullName>
    </submittedName>
</protein>
<sequence>MKNQNALIANNEPLLRDLQLFCEVARRSSFIAAATETGLSPAHVSKRIATLETMLGVKLFNRTTRRVNITSDGEATFVWAQKILEDVGAMFDALSGGQREPQGTLRVCTSLRLGREHVAPILSLLRRQYPALEVWVELLDRRVDLIADNFDIDVRVGEVQEKHLIAHRIASSSRVLAAAPDYLARRGQPRVPADLAQHDCLLFRSRDDRFGVWRLVGPNGAETVKVTGPMASNHSDIVRQWAHDGHGIIMASRWDVAASLTSGALVQVLPGYHQPADIWAVTAVRSSSSAKVRSCVAFLREQLAQGPYALAGGRAGQ</sequence>
<dbReference type="EMBL" id="RJUR01000014">
    <property type="protein sequence ID" value="ROQ49206.1"/>
    <property type="molecule type" value="Genomic_DNA"/>
</dbReference>
<accession>A0A9X8EGL0</accession>
<feature type="domain" description="HTH lysR-type" evidence="5">
    <location>
        <begin position="13"/>
        <end position="70"/>
    </location>
</feature>
<dbReference type="AlphaFoldDB" id="A0A9X8EGL0"/>
<dbReference type="OrthoDB" id="9786526at2"/>
<dbReference type="CDD" id="cd08479">
    <property type="entry name" value="PBP2_CrgA_like_9"/>
    <property type="match status" value="1"/>
</dbReference>
<comment type="caution">
    <text evidence="6">The sequence shown here is derived from an EMBL/GenBank/DDBJ whole genome shotgun (WGS) entry which is preliminary data.</text>
</comment>
<dbReference type="PROSITE" id="PS50931">
    <property type="entry name" value="HTH_LYSR"/>
    <property type="match status" value="1"/>
</dbReference>
<name>A0A9X8EGL0_PSEPU</name>
<dbReference type="PANTHER" id="PTHR30537">
    <property type="entry name" value="HTH-TYPE TRANSCRIPTIONAL REGULATOR"/>
    <property type="match status" value="1"/>
</dbReference>
<dbReference type="GO" id="GO:0006351">
    <property type="term" value="P:DNA-templated transcription"/>
    <property type="evidence" value="ECO:0007669"/>
    <property type="project" value="TreeGrafter"/>
</dbReference>
<keyword evidence="2" id="KW-0805">Transcription regulation</keyword>
<dbReference type="FunFam" id="3.40.190.290:FF:000001">
    <property type="entry name" value="Transcriptional regulator, LysR family"/>
    <property type="match status" value="1"/>
</dbReference>
<dbReference type="InterPro" id="IPR005119">
    <property type="entry name" value="LysR_subst-bd"/>
</dbReference>
<dbReference type="InterPro" id="IPR036390">
    <property type="entry name" value="WH_DNA-bd_sf"/>
</dbReference>
<comment type="similarity">
    <text evidence="1">Belongs to the LysR transcriptional regulatory family.</text>
</comment>
<dbReference type="Gene3D" id="1.10.10.10">
    <property type="entry name" value="Winged helix-like DNA-binding domain superfamily/Winged helix DNA-binding domain"/>
    <property type="match status" value="1"/>
</dbReference>
<dbReference type="GO" id="GO:0003700">
    <property type="term" value="F:DNA-binding transcription factor activity"/>
    <property type="evidence" value="ECO:0007669"/>
    <property type="project" value="InterPro"/>
</dbReference>